<reference evidence="10" key="2">
    <citation type="submission" date="2022-01" db="EMBL/GenBank/DDBJ databases">
        <authorList>
            <person name="Yamashiro T."/>
            <person name="Shiraishi A."/>
            <person name="Satake H."/>
            <person name="Nakayama K."/>
        </authorList>
    </citation>
    <scope>NUCLEOTIDE SEQUENCE</scope>
</reference>
<feature type="compositionally biased region" description="Polar residues" evidence="8">
    <location>
        <begin position="722"/>
        <end position="732"/>
    </location>
</feature>
<keyword evidence="6" id="KW-0378">Hydrolase</keyword>
<dbReference type="EMBL" id="BQNB010010179">
    <property type="protein sequence ID" value="GJS73768.1"/>
    <property type="molecule type" value="Genomic_DNA"/>
</dbReference>
<evidence type="ECO:0000256" key="6">
    <source>
        <dbReference type="ARBA" id="ARBA00022801"/>
    </source>
</evidence>
<comment type="caution">
    <text evidence="10">The sequence shown here is derived from an EMBL/GenBank/DDBJ whole genome shotgun (WGS) entry which is preliminary data.</text>
</comment>
<feature type="compositionally biased region" description="Polar residues" evidence="8">
    <location>
        <begin position="688"/>
        <end position="702"/>
    </location>
</feature>
<dbReference type="Proteomes" id="UP001151760">
    <property type="component" value="Unassembled WGS sequence"/>
</dbReference>
<dbReference type="InterPro" id="IPR043128">
    <property type="entry name" value="Rev_trsase/Diguanyl_cyclase"/>
</dbReference>
<keyword evidence="3" id="KW-0548">Nucleotidyltransferase</keyword>
<keyword evidence="4" id="KW-0540">Nuclease</keyword>
<evidence type="ECO:0000256" key="5">
    <source>
        <dbReference type="ARBA" id="ARBA00022759"/>
    </source>
</evidence>
<keyword evidence="5" id="KW-0255">Endonuclease</keyword>
<dbReference type="GO" id="GO:0003964">
    <property type="term" value="F:RNA-directed DNA polymerase activity"/>
    <property type="evidence" value="ECO:0007669"/>
    <property type="project" value="UniProtKB-KW"/>
</dbReference>
<dbReference type="EC" id="2.7.7.49" evidence="1"/>
<dbReference type="InterPro" id="IPR043502">
    <property type="entry name" value="DNA/RNA_pol_sf"/>
</dbReference>
<evidence type="ECO:0000256" key="1">
    <source>
        <dbReference type="ARBA" id="ARBA00012493"/>
    </source>
</evidence>
<evidence type="ECO:0000256" key="2">
    <source>
        <dbReference type="ARBA" id="ARBA00022679"/>
    </source>
</evidence>
<keyword evidence="7 10" id="KW-0695">RNA-directed DNA polymerase</keyword>
<organism evidence="10 11">
    <name type="scientific">Tanacetum coccineum</name>
    <dbReference type="NCBI Taxonomy" id="301880"/>
    <lineage>
        <taxon>Eukaryota</taxon>
        <taxon>Viridiplantae</taxon>
        <taxon>Streptophyta</taxon>
        <taxon>Embryophyta</taxon>
        <taxon>Tracheophyta</taxon>
        <taxon>Spermatophyta</taxon>
        <taxon>Magnoliopsida</taxon>
        <taxon>eudicotyledons</taxon>
        <taxon>Gunneridae</taxon>
        <taxon>Pentapetalae</taxon>
        <taxon>asterids</taxon>
        <taxon>campanulids</taxon>
        <taxon>Asterales</taxon>
        <taxon>Asteraceae</taxon>
        <taxon>Asteroideae</taxon>
        <taxon>Anthemideae</taxon>
        <taxon>Anthemidinae</taxon>
        <taxon>Tanacetum</taxon>
    </lineage>
</organism>
<dbReference type="Gene3D" id="3.30.70.270">
    <property type="match status" value="2"/>
</dbReference>
<feature type="region of interest" description="Disordered" evidence="8">
    <location>
        <begin position="684"/>
        <end position="813"/>
    </location>
</feature>
<dbReference type="PANTHER" id="PTHR34072">
    <property type="entry name" value="ENZYMATIC POLYPROTEIN-RELATED"/>
    <property type="match status" value="1"/>
</dbReference>
<evidence type="ECO:0000313" key="11">
    <source>
        <dbReference type="Proteomes" id="UP001151760"/>
    </source>
</evidence>
<dbReference type="Pfam" id="PF17917">
    <property type="entry name" value="RT_RNaseH"/>
    <property type="match status" value="1"/>
</dbReference>
<feature type="compositionally biased region" description="Gly residues" evidence="8">
    <location>
        <begin position="738"/>
        <end position="768"/>
    </location>
</feature>
<protein>
    <recommendedName>
        <fullName evidence="1">RNA-directed DNA polymerase</fullName>
        <ecNumber evidence="1">2.7.7.49</ecNumber>
    </recommendedName>
</protein>
<evidence type="ECO:0000256" key="7">
    <source>
        <dbReference type="ARBA" id="ARBA00022918"/>
    </source>
</evidence>
<feature type="domain" description="Reverse transcriptase RNase H-like" evidence="9">
    <location>
        <begin position="418"/>
        <end position="521"/>
    </location>
</feature>
<dbReference type="SUPFAM" id="SSF56672">
    <property type="entry name" value="DNA/RNA polymerases"/>
    <property type="match status" value="1"/>
</dbReference>
<proteinExistence type="predicted"/>
<keyword evidence="2" id="KW-0808">Transferase</keyword>
<dbReference type="InterPro" id="IPR021109">
    <property type="entry name" value="Peptidase_aspartic_dom_sf"/>
</dbReference>
<dbReference type="PANTHER" id="PTHR34072:SF44">
    <property type="entry name" value="RNA-DIRECTED DNA POLYMERASE"/>
    <property type="match status" value="1"/>
</dbReference>
<evidence type="ECO:0000256" key="3">
    <source>
        <dbReference type="ARBA" id="ARBA00022695"/>
    </source>
</evidence>
<evidence type="ECO:0000256" key="4">
    <source>
        <dbReference type="ARBA" id="ARBA00022722"/>
    </source>
</evidence>
<accession>A0ABQ4Y7V1</accession>
<evidence type="ECO:0000313" key="10">
    <source>
        <dbReference type="EMBL" id="GJS73768.1"/>
    </source>
</evidence>
<keyword evidence="11" id="KW-1185">Reference proteome</keyword>
<feature type="region of interest" description="Disordered" evidence="8">
    <location>
        <begin position="214"/>
        <end position="234"/>
    </location>
</feature>
<name>A0ABQ4Y7V1_9ASTR</name>
<dbReference type="CDD" id="cd00303">
    <property type="entry name" value="retropepsin_like"/>
    <property type="match status" value="1"/>
</dbReference>
<gene>
    <name evidence="10" type="ORF">Tco_0706609</name>
</gene>
<sequence length="813" mass="91661">MSIQLANRSIKYPIGVCENLLVKISKFIFPVDFVVLEIDEDELVLIILGRPFLAMARAVIDVHEGKLSLRVESETVTFNIGKSMKSKHSRDDYLYFSFYPRTEQVKPLEWKAPENRLKPSSVEPAKLELKELPEHLEYDFLQETTNSQWSSHPHYPPSKKPDSSMFFRIIKGRSLGWWFRWVSGGGGETRVEARGSADRVDRLTGSLFGLRRKSPPEKFSGGGGGRRLPDMGGREERIDSSFCTHKILMEDEFKPSVQPQRRVNPNIKEVVLKKGGMTVVKNEKDELIPQRTVTGWYFRYRLSYEETNLVLNLEKCHFMVKEGIVLGHKVSCSGIEVDKAKIEAISKLPYPANVKAIRSFLGHAGFYRRFIKDFSQIARPMTQLLVKDAPFNFSEECIQAFDTLKRELTQAPIMIKPDWSLPFEIMCDASDYAVGVVLGQRIDQHFKPIHYASKTMNEAQENYTTTKKELLAVVFAFDKFCQYLVLSKTIVFTDHSALRYLFTKQDVKPRLIRWILLLQEFDIEIRDKKEQLMAISNKNNEPCVLIESYEDAWPEMRQHKFFNNATAYHPEDIMASPPPQEKSSRLGRKAYLLEDKQIPSVGVFDEVIPKVGEMNDLLKPVTSNSAPSTRESKVVKNDYVISPRIFRINPTINSRVDNFVPNKHVKASVRTKLITVSQPHVITKKDVNSNTNGLPSTRVESTAKTRRPQPRSNPKNDRIPSASKSSCHSNLWKTRRGPNGGSGGKFEGGFGEHCGGNGRIGGSMSGVGEGKDESMGGMGGGSLARRSMVSNDGRGGGGLVVAGGRSSKESRKA</sequence>
<reference evidence="10" key="1">
    <citation type="journal article" date="2022" name="Int. J. Mol. Sci.">
        <title>Draft Genome of Tanacetum Coccineum: Genomic Comparison of Closely Related Tanacetum-Family Plants.</title>
        <authorList>
            <person name="Yamashiro T."/>
            <person name="Shiraishi A."/>
            <person name="Nakayama K."/>
            <person name="Satake H."/>
        </authorList>
    </citation>
    <scope>NUCLEOTIDE SEQUENCE</scope>
</reference>
<dbReference type="InterPro" id="IPR041373">
    <property type="entry name" value="RT_RNaseH"/>
</dbReference>
<evidence type="ECO:0000259" key="9">
    <source>
        <dbReference type="Pfam" id="PF17917"/>
    </source>
</evidence>
<dbReference type="CDD" id="cd09274">
    <property type="entry name" value="RNase_HI_RT_Ty3"/>
    <property type="match status" value="1"/>
</dbReference>
<dbReference type="Gene3D" id="2.40.70.10">
    <property type="entry name" value="Acid Proteases"/>
    <property type="match status" value="1"/>
</dbReference>
<evidence type="ECO:0000256" key="8">
    <source>
        <dbReference type="SAM" id="MobiDB-lite"/>
    </source>
</evidence>